<protein>
    <submittedName>
        <fullName evidence="3">Uncharacterized protein</fullName>
    </submittedName>
</protein>
<keyword evidence="2" id="KW-0732">Signal</keyword>
<comment type="caution">
    <text evidence="3">The sequence shown here is derived from an EMBL/GenBank/DDBJ whole genome shotgun (WGS) entry which is preliminary data.</text>
</comment>
<evidence type="ECO:0000256" key="2">
    <source>
        <dbReference type="SAM" id="SignalP"/>
    </source>
</evidence>
<feature type="compositionally biased region" description="Pro residues" evidence="1">
    <location>
        <begin position="34"/>
        <end position="44"/>
    </location>
</feature>
<sequence length="76" mass="7955">MTKILIMTCFLLLVLVSVSGFSGIPKYPSKPKGAPVPPSGPAPPGYSCRGPERCPSVCRCSISEINCTNGRCHCGS</sequence>
<accession>A0AAD5D697</accession>
<evidence type="ECO:0000313" key="4">
    <source>
        <dbReference type="Proteomes" id="UP001206925"/>
    </source>
</evidence>
<name>A0AAD5D697_AMBAR</name>
<proteinExistence type="predicted"/>
<dbReference type="EMBL" id="JAMZMK010004440">
    <property type="protein sequence ID" value="KAI7754127.1"/>
    <property type="molecule type" value="Genomic_DNA"/>
</dbReference>
<evidence type="ECO:0000256" key="1">
    <source>
        <dbReference type="SAM" id="MobiDB-lite"/>
    </source>
</evidence>
<reference evidence="3" key="1">
    <citation type="submission" date="2022-06" db="EMBL/GenBank/DDBJ databases">
        <title>Uncovering the hologenomic basis of an extraordinary plant invasion.</title>
        <authorList>
            <person name="Bieker V.C."/>
            <person name="Martin M.D."/>
            <person name="Gilbert T."/>
            <person name="Hodgins K."/>
            <person name="Battlay P."/>
            <person name="Petersen B."/>
            <person name="Wilson J."/>
        </authorList>
    </citation>
    <scope>NUCLEOTIDE SEQUENCE</scope>
    <source>
        <strain evidence="3">AA19_3_7</strain>
        <tissue evidence="3">Leaf</tissue>
    </source>
</reference>
<dbReference type="Proteomes" id="UP001206925">
    <property type="component" value="Unassembled WGS sequence"/>
</dbReference>
<feature type="non-terminal residue" evidence="3">
    <location>
        <position position="1"/>
    </location>
</feature>
<feature type="chain" id="PRO_5042106886" evidence="2">
    <location>
        <begin position="21"/>
        <end position="76"/>
    </location>
</feature>
<feature type="region of interest" description="Disordered" evidence="1">
    <location>
        <begin position="28"/>
        <end position="47"/>
    </location>
</feature>
<gene>
    <name evidence="3" type="ORF">M8C21_014871</name>
</gene>
<keyword evidence="4" id="KW-1185">Reference proteome</keyword>
<evidence type="ECO:0000313" key="3">
    <source>
        <dbReference type="EMBL" id="KAI7754127.1"/>
    </source>
</evidence>
<organism evidence="3 4">
    <name type="scientific">Ambrosia artemisiifolia</name>
    <name type="common">Common ragweed</name>
    <dbReference type="NCBI Taxonomy" id="4212"/>
    <lineage>
        <taxon>Eukaryota</taxon>
        <taxon>Viridiplantae</taxon>
        <taxon>Streptophyta</taxon>
        <taxon>Embryophyta</taxon>
        <taxon>Tracheophyta</taxon>
        <taxon>Spermatophyta</taxon>
        <taxon>Magnoliopsida</taxon>
        <taxon>eudicotyledons</taxon>
        <taxon>Gunneridae</taxon>
        <taxon>Pentapetalae</taxon>
        <taxon>asterids</taxon>
        <taxon>campanulids</taxon>
        <taxon>Asterales</taxon>
        <taxon>Asteraceae</taxon>
        <taxon>Asteroideae</taxon>
        <taxon>Heliantheae alliance</taxon>
        <taxon>Heliantheae</taxon>
        <taxon>Ambrosia</taxon>
    </lineage>
</organism>
<feature type="signal peptide" evidence="2">
    <location>
        <begin position="1"/>
        <end position="20"/>
    </location>
</feature>
<dbReference type="AlphaFoldDB" id="A0AAD5D697"/>